<gene>
    <name evidence="1" type="ORF">RchiOBHm_Chr7g0196561</name>
</gene>
<dbReference type="Proteomes" id="UP000238479">
    <property type="component" value="Chromosome 7"/>
</dbReference>
<dbReference type="Gramene" id="PRQ17583">
    <property type="protein sequence ID" value="PRQ17583"/>
    <property type="gene ID" value="RchiOBHm_Chr7g0196561"/>
</dbReference>
<comment type="caution">
    <text evidence="1">The sequence shown here is derived from an EMBL/GenBank/DDBJ whole genome shotgun (WGS) entry which is preliminary data.</text>
</comment>
<dbReference type="AlphaFoldDB" id="A0A2P6P6M5"/>
<evidence type="ECO:0000313" key="1">
    <source>
        <dbReference type="EMBL" id="PRQ17583.1"/>
    </source>
</evidence>
<accession>A0A2P6P6M5</accession>
<proteinExistence type="predicted"/>
<reference evidence="1 2" key="1">
    <citation type="journal article" date="2018" name="Nat. Genet.">
        <title>The Rosa genome provides new insights in the design of modern roses.</title>
        <authorList>
            <person name="Bendahmane M."/>
        </authorList>
    </citation>
    <scope>NUCLEOTIDE SEQUENCE [LARGE SCALE GENOMIC DNA]</scope>
    <source>
        <strain evidence="2">cv. Old Blush</strain>
    </source>
</reference>
<evidence type="ECO:0000313" key="2">
    <source>
        <dbReference type="Proteomes" id="UP000238479"/>
    </source>
</evidence>
<dbReference type="EMBL" id="PDCK01000045">
    <property type="protein sequence ID" value="PRQ17583.1"/>
    <property type="molecule type" value="Genomic_DNA"/>
</dbReference>
<organism evidence="1 2">
    <name type="scientific">Rosa chinensis</name>
    <name type="common">China rose</name>
    <dbReference type="NCBI Taxonomy" id="74649"/>
    <lineage>
        <taxon>Eukaryota</taxon>
        <taxon>Viridiplantae</taxon>
        <taxon>Streptophyta</taxon>
        <taxon>Embryophyta</taxon>
        <taxon>Tracheophyta</taxon>
        <taxon>Spermatophyta</taxon>
        <taxon>Magnoliopsida</taxon>
        <taxon>eudicotyledons</taxon>
        <taxon>Gunneridae</taxon>
        <taxon>Pentapetalae</taxon>
        <taxon>rosids</taxon>
        <taxon>fabids</taxon>
        <taxon>Rosales</taxon>
        <taxon>Rosaceae</taxon>
        <taxon>Rosoideae</taxon>
        <taxon>Rosoideae incertae sedis</taxon>
        <taxon>Rosa</taxon>
    </lineage>
</organism>
<keyword evidence="2" id="KW-1185">Reference proteome</keyword>
<sequence>MRAIATHTQAMHAQSSIVVGMKGASMAMEAMNKVNDAVLAVDNTLFLFFRYHPPDDYMYIRDDPSVLYVHFDNELLYLLKSAGLKALCNGCQWDLFGHCT</sequence>
<name>A0A2P6P6M5_ROSCH</name>
<protein>
    <submittedName>
        <fullName evidence="1">Uncharacterized protein</fullName>
    </submittedName>
</protein>